<evidence type="ECO:0000313" key="2">
    <source>
        <dbReference type="EMBL" id="GAA4178397.1"/>
    </source>
</evidence>
<organism evidence="2 3">
    <name type="scientific">Sphingobacterium ginsenosidimutans</name>
    <dbReference type="NCBI Taxonomy" id="687845"/>
    <lineage>
        <taxon>Bacteria</taxon>
        <taxon>Pseudomonadati</taxon>
        <taxon>Bacteroidota</taxon>
        <taxon>Sphingobacteriia</taxon>
        <taxon>Sphingobacteriales</taxon>
        <taxon>Sphingobacteriaceae</taxon>
        <taxon>Sphingobacterium</taxon>
    </lineage>
</organism>
<dbReference type="Gene3D" id="2.40.128.110">
    <property type="entry name" value="Lipid/polyisoprenoid-binding, YceI-like"/>
    <property type="match status" value="1"/>
</dbReference>
<comment type="caution">
    <text evidence="2">The sequence shown here is derived from an EMBL/GenBank/DDBJ whole genome shotgun (WGS) entry which is preliminary data.</text>
</comment>
<dbReference type="RefSeq" id="WP_077433804.1">
    <property type="nucleotide sequence ID" value="NZ_BAAAZK010000007.1"/>
</dbReference>
<dbReference type="InterPro" id="IPR007372">
    <property type="entry name" value="Lipid/polyisoprenoid-bd_YceI"/>
</dbReference>
<protein>
    <recommendedName>
        <fullName evidence="1">Lipid/polyisoprenoid-binding YceI-like domain-containing protein</fullName>
    </recommendedName>
</protein>
<evidence type="ECO:0000259" key="1">
    <source>
        <dbReference type="SMART" id="SM00867"/>
    </source>
</evidence>
<accession>A0ABP8A5L5</accession>
<feature type="domain" description="Lipid/polyisoprenoid-binding YceI-like" evidence="1">
    <location>
        <begin position="3"/>
        <end position="172"/>
    </location>
</feature>
<dbReference type="SUPFAM" id="SSF101874">
    <property type="entry name" value="YceI-like"/>
    <property type="match status" value="1"/>
</dbReference>
<dbReference type="EMBL" id="BAAAZK010000007">
    <property type="protein sequence ID" value="GAA4178397.1"/>
    <property type="molecule type" value="Genomic_DNA"/>
</dbReference>
<gene>
    <name evidence="2" type="ORF">GCM10022218_28960</name>
</gene>
<dbReference type="PANTHER" id="PTHR34406:SF1">
    <property type="entry name" value="PROTEIN YCEI"/>
    <property type="match status" value="1"/>
</dbReference>
<dbReference type="PANTHER" id="PTHR34406">
    <property type="entry name" value="PROTEIN YCEI"/>
    <property type="match status" value="1"/>
</dbReference>
<name>A0ABP8A5L5_9SPHI</name>
<dbReference type="SMART" id="SM00867">
    <property type="entry name" value="YceI"/>
    <property type="match status" value="1"/>
</dbReference>
<proteinExistence type="predicted"/>
<reference evidence="3" key="1">
    <citation type="journal article" date="2019" name="Int. J. Syst. Evol. Microbiol.">
        <title>The Global Catalogue of Microorganisms (GCM) 10K type strain sequencing project: providing services to taxonomists for standard genome sequencing and annotation.</title>
        <authorList>
            <consortium name="The Broad Institute Genomics Platform"/>
            <consortium name="The Broad Institute Genome Sequencing Center for Infectious Disease"/>
            <person name="Wu L."/>
            <person name="Ma J."/>
        </authorList>
    </citation>
    <scope>NUCLEOTIDE SEQUENCE [LARGE SCALE GENOMIC DNA]</scope>
    <source>
        <strain evidence="3">JCM 16722</strain>
    </source>
</reference>
<dbReference type="Pfam" id="PF04264">
    <property type="entry name" value="YceI"/>
    <property type="match status" value="1"/>
</dbReference>
<sequence>MTTFNIQTESSTVNWTGKKVLGLHTGTIQIKNGFLSFENDEIIDGEIHIDMTSIVITDISDKSIYKEFFDHLNHDDFFSVDQFKTASLKINNGRKENMHYIISGDLTIKNITQPIHFTATVEIFSDFLHALGEIKIDRTLYNIRYGSGKFIPNLGDKLIYDEFVLQFKLVGQR</sequence>
<evidence type="ECO:0000313" key="3">
    <source>
        <dbReference type="Proteomes" id="UP001500167"/>
    </source>
</evidence>
<keyword evidence="3" id="KW-1185">Reference proteome</keyword>
<dbReference type="Proteomes" id="UP001500167">
    <property type="component" value="Unassembled WGS sequence"/>
</dbReference>
<dbReference type="InterPro" id="IPR036761">
    <property type="entry name" value="TTHA0802/YceI-like_sf"/>
</dbReference>